<keyword evidence="8 12" id="KW-1133">Transmembrane helix</keyword>
<accession>A0AAJ6XH12</accession>
<dbReference type="FunFam" id="3.80.10.10:FF:000095">
    <property type="entry name" value="LRR receptor-like serine/threonine-protein kinase GSO1"/>
    <property type="match status" value="1"/>
</dbReference>
<feature type="domain" description="Leucine-rich repeat-containing N-terminal plant-type" evidence="14">
    <location>
        <begin position="33"/>
        <end position="76"/>
    </location>
</feature>
<evidence type="ECO:0000256" key="1">
    <source>
        <dbReference type="ARBA" id="ARBA00004251"/>
    </source>
</evidence>
<evidence type="ECO:0000256" key="7">
    <source>
        <dbReference type="ARBA" id="ARBA00022737"/>
    </source>
</evidence>
<feature type="transmembrane region" description="Helical" evidence="12">
    <location>
        <begin position="1012"/>
        <end position="1040"/>
    </location>
</feature>
<dbReference type="PANTHER" id="PTHR48061:SF2">
    <property type="entry name" value="RECEPTOR LIKE PROTEIN 30-LIKE"/>
    <property type="match status" value="1"/>
</dbReference>
<evidence type="ECO:0000256" key="9">
    <source>
        <dbReference type="ARBA" id="ARBA00023136"/>
    </source>
</evidence>
<organism evidence="15 16">
    <name type="scientific">Populus euphratica</name>
    <name type="common">Euphrates poplar</name>
    <dbReference type="NCBI Taxonomy" id="75702"/>
    <lineage>
        <taxon>Eukaryota</taxon>
        <taxon>Viridiplantae</taxon>
        <taxon>Streptophyta</taxon>
        <taxon>Embryophyta</taxon>
        <taxon>Tracheophyta</taxon>
        <taxon>Spermatophyta</taxon>
        <taxon>Magnoliopsida</taxon>
        <taxon>eudicotyledons</taxon>
        <taxon>Gunneridae</taxon>
        <taxon>Pentapetalae</taxon>
        <taxon>rosids</taxon>
        <taxon>fabids</taxon>
        <taxon>Malpighiales</taxon>
        <taxon>Salicaceae</taxon>
        <taxon>Saliceae</taxon>
        <taxon>Populus</taxon>
    </lineage>
</organism>
<dbReference type="PANTHER" id="PTHR48061">
    <property type="entry name" value="LEUCINE-RICH REPEAT RECEPTOR PROTEIN KINASE EMS1-LIKE-RELATED"/>
    <property type="match status" value="1"/>
</dbReference>
<name>A0AAJ6XH12_POPEU</name>
<dbReference type="Proteomes" id="UP000694918">
    <property type="component" value="Unplaced"/>
</dbReference>
<evidence type="ECO:0000313" key="15">
    <source>
        <dbReference type="Proteomes" id="UP000694918"/>
    </source>
</evidence>
<dbReference type="Gene3D" id="3.80.10.10">
    <property type="entry name" value="Ribonuclease Inhibitor"/>
    <property type="match status" value="5"/>
</dbReference>
<evidence type="ECO:0000259" key="14">
    <source>
        <dbReference type="Pfam" id="PF08263"/>
    </source>
</evidence>
<keyword evidence="5 12" id="KW-0812">Transmembrane</keyword>
<dbReference type="Pfam" id="PF13855">
    <property type="entry name" value="LRR_8"/>
    <property type="match status" value="2"/>
</dbReference>
<evidence type="ECO:0000313" key="16">
    <source>
        <dbReference type="RefSeq" id="XP_011018374.1"/>
    </source>
</evidence>
<evidence type="ECO:0000256" key="2">
    <source>
        <dbReference type="ARBA" id="ARBA00009592"/>
    </source>
</evidence>
<dbReference type="Pfam" id="PF00560">
    <property type="entry name" value="LRR_1"/>
    <property type="match status" value="7"/>
</dbReference>
<dbReference type="InterPro" id="IPR003591">
    <property type="entry name" value="Leu-rich_rpt_typical-subtyp"/>
</dbReference>
<comment type="similarity">
    <text evidence="2">Belongs to the RLP family.</text>
</comment>
<dbReference type="InterPro" id="IPR032675">
    <property type="entry name" value="LRR_dom_sf"/>
</dbReference>
<comment type="subcellular location">
    <subcellularLocation>
        <location evidence="1">Cell membrane</location>
        <topology evidence="1">Single-pass type I membrane protein</topology>
    </subcellularLocation>
</comment>
<sequence length="1071" mass="119027">MGNSLMHTCLYFLLKLSVGICFLSSVVSSQCLEHQRSVLLQIKQELSIDPQFVTDSKLLSWTPTKNCCLWDGVTCDLQTGYVVGLDLSDSSITSGINGSTSIFSLHHLQYLNIAGNELFSSPFPSGFSKLSSLTHLNLSWSGFFGQVPAEISFLRKLLSLDLSSYPFGLEEPVTLQNPDIETLVENLTRLRVLHLDGIDLSMAESRLWAVLSTKLPNLRVLGLSNCNLAGVLHPSLLQLEQLTDLQLSGNNFSSRVPDFLAKFSSLKTLNLRYCGLYGIFPNSLFLMRTLRSLDVSYNSNLTGTLPADFPSGSRLEVINLSGTMFMGNLPHSIVNLVFLQDLEISQCSFSGSIPSSFENLTELRYLDFGRNNFSGPVPSLALSEKITGLIFSHNHFSGFIPLSYANGLNYLEVLDLRNNSLKGMIPPALFTKPLLRWLDLSQNQLNGQLKEFQNASSSLLRVMHLSENELQGPIPVSIFKIRGLSVLGLSSNQFNGTINFEMIKDTNELTTLDLSDNNFSFEVSGVNSTLFSHIGKLGLGSCNLKEIPGFLTNLMNLFHLDLSNNKIKGEIPKWIWKVGNENLVYLNLSNNMLSGFEKPIPNLSPGNLAVLDLHSNLLQGPFLMPPPFIIHLDYSHNQFSSSLPSRIFENLTYASFVSLSSNHFNGEIPFSMCETRNLFVLDLSKNHFNGSIPGCLGNSNSFLKVLNLRNNELHGILPKRFAENCTLRTLDVNQNQLEGPLPRSLANCGDLEVLDVGNNFLNGSFPFWLETLPLLRVLILRSNFFGGSIIYSPSKTSFPLLQIIDLASNKFRGNLSSEWFKSWKGMMKQEKKSQSSQVLRYSYLVLTPFYYKDSVTLVNKGLNMELEKILTIFTSIDLSNNLFGGEIPEKIGDLDLLYVLNLSNNHLTGQIPTSFGKLKELGSLDLSENRLSGTIPQQLTTLTFLSVLKLSQNLLVGEIPQGNQFGTFTSAAFEGNIGLCGPPLTKNCSHGLPPMEPNADHGNSTWGIDWNYYWIGFGCGGGLGLNIGFVAGTVAINIFMKRRGRIRRRRRRRFPVLSMVQELYSADMILQ</sequence>
<gene>
    <name evidence="16" type="primary">LOC105121437</name>
</gene>
<evidence type="ECO:0000256" key="4">
    <source>
        <dbReference type="ARBA" id="ARBA00022614"/>
    </source>
</evidence>
<keyword evidence="15" id="KW-1185">Reference proteome</keyword>
<evidence type="ECO:0000256" key="11">
    <source>
        <dbReference type="ARBA" id="ARBA00023180"/>
    </source>
</evidence>
<keyword evidence="4" id="KW-0433">Leucine-rich repeat</keyword>
<keyword evidence="7" id="KW-0677">Repeat</keyword>
<dbReference type="GeneID" id="105121437"/>
<dbReference type="InterPro" id="IPR046956">
    <property type="entry name" value="RLP23-like"/>
</dbReference>
<evidence type="ECO:0000256" key="3">
    <source>
        <dbReference type="ARBA" id="ARBA00022475"/>
    </source>
</evidence>
<dbReference type="SMART" id="SM00369">
    <property type="entry name" value="LRR_TYP"/>
    <property type="match status" value="8"/>
</dbReference>
<dbReference type="Pfam" id="PF08263">
    <property type="entry name" value="LRRNT_2"/>
    <property type="match status" value="1"/>
</dbReference>
<dbReference type="InterPro" id="IPR001611">
    <property type="entry name" value="Leu-rich_rpt"/>
</dbReference>
<dbReference type="SUPFAM" id="SSF52058">
    <property type="entry name" value="L domain-like"/>
    <property type="match status" value="1"/>
</dbReference>
<dbReference type="SUPFAM" id="SSF52047">
    <property type="entry name" value="RNI-like"/>
    <property type="match status" value="2"/>
</dbReference>
<evidence type="ECO:0000256" key="13">
    <source>
        <dbReference type="SAM" id="SignalP"/>
    </source>
</evidence>
<keyword evidence="10" id="KW-0675">Receptor</keyword>
<proteinExistence type="inferred from homology"/>
<evidence type="ECO:0000256" key="6">
    <source>
        <dbReference type="ARBA" id="ARBA00022729"/>
    </source>
</evidence>
<keyword evidence="6 13" id="KW-0732">Signal</keyword>
<dbReference type="KEGG" id="peu:105121437"/>
<reference evidence="16" key="1">
    <citation type="submission" date="2025-08" db="UniProtKB">
        <authorList>
            <consortium name="RefSeq"/>
        </authorList>
    </citation>
    <scope>IDENTIFICATION</scope>
</reference>
<evidence type="ECO:0000256" key="5">
    <source>
        <dbReference type="ARBA" id="ARBA00022692"/>
    </source>
</evidence>
<keyword evidence="3" id="KW-1003">Cell membrane</keyword>
<feature type="signal peptide" evidence="13">
    <location>
        <begin position="1"/>
        <end position="28"/>
    </location>
</feature>
<protein>
    <submittedName>
        <fullName evidence="16">Receptor-like protein 12 isoform X1</fullName>
    </submittedName>
</protein>
<dbReference type="FunFam" id="3.80.10.10:FF:000041">
    <property type="entry name" value="LRR receptor-like serine/threonine-protein kinase ERECTA"/>
    <property type="match status" value="1"/>
</dbReference>
<feature type="chain" id="PRO_5042528533" evidence="13">
    <location>
        <begin position="29"/>
        <end position="1071"/>
    </location>
</feature>
<evidence type="ECO:0000256" key="8">
    <source>
        <dbReference type="ARBA" id="ARBA00022989"/>
    </source>
</evidence>
<evidence type="ECO:0000256" key="10">
    <source>
        <dbReference type="ARBA" id="ARBA00023170"/>
    </source>
</evidence>
<keyword evidence="11" id="KW-0325">Glycoprotein</keyword>
<dbReference type="InterPro" id="IPR013210">
    <property type="entry name" value="LRR_N_plant-typ"/>
</dbReference>
<dbReference type="FunFam" id="3.80.10.10:FF:000111">
    <property type="entry name" value="LRR receptor-like serine/threonine-protein kinase ERECTA"/>
    <property type="match status" value="1"/>
</dbReference>
<evidence type="ECO:0000256" key="12">
    <source>
        <dbReference type="SAM" id="Phobius"/>
    </source>
</evidence>
<dbReference type="RefSeq" id="XP_011018374.1">
    <property type="nucleotide sequence ID" value="XM_011020072.1"/>
</dbReference>
<dbReference type="GO" id="GO:0005886">
    <property type="term" value="C:plasma membrane"/>
    <property type="evidence" value="ECO:0007669"/>
    <property type="project" value="UniProtKB-SubCell"/>
</dbReference>
<dbReference type="AlphaFoldDB" id="A0AAJ6XH12"/>
<keyword evidence="9 12" id="KW-0472">Membrane</keyword>